<feature type="region of interest" description="Disordered" evidence="1">
    <location>
        <begin position="25"/>
        <end position="87"/>
    </location>
</feature>
<evidence type="ECO:0000256" key="1">
    <source>
        <dbReference type="SAM" id="MobiDB-lite"/>
    </source>
</evidence>
<evidence type="ECO:0000313" key="3">
    <source>
        <dbReference type="EMBL" id="MBO1883378.1"/>
    </source>
</evidence>
<accession>A0ABS3PVM1</accession>
<evidence type="ECO:0008006" key="5">
    <source>
        <dbReference type="Google" id="ProtNLM"/>
    </source>
</evidence>
<evidence type="ECO:0000256" key="2">
    <source>
        <dbReference type="SAM" id="SignalP"/>
    </source>
</evidence>
<keyword evidence="2" id="KW-0732">Signal</keyword>
<feature type="compositionally biased region" description="Low complexity" evidence="1">
    <location>
        <begin position="34"/>
        <end position="87"/>
    </location>
</feature>
<reference evidence="3 4" key="1">
    <citation type="submission" date="2021-03" db="EMBL/GenBank/DDBJ databases">
        <title>Isolation and description of Capnocytophaga bilenii sp. nov., a novel Capnocytophaga species, isolated from a gingivitis subject.</title>
        <authorList>
            <person name="Antezack A."/>
            <person name="Monnet-Corti V."/>
            <person name="La Scola B."/>
        </authorList>
    </citation>
    <scope>NUCLEOTIDE SEQUENCE [LARGE SCALE GENOMIC DNA]</scope>
    <source>
        <strain evidence="3 4">Marseille-Q4570</strain>
    </source>
</reference>
<dbReference type="Proteomes" id="UP000681610">
    <property type="component" value="Unassembled WGS sequence"/>
</dbReference>
<feature type="signal peptide" evidence="2">
    <location>
        <begin position="1"/>
        <end position="20"/>
    </location>
</feature>
<dbReference type="EMBL" id="JAGDYP010000002">
    <property type="protein sequence ID" value="MBO1883378.1"/>
    <property type="molecule type" value="Genomic_DNA"/>
</dbReference>
<keyword evidence="4" id="KW-1185">Reference proteome</keyword>
<organism evidence="3 4">
    <name type="scientific">Capnocytophaga bilenii</name>
    <dbReference type="NCBI Taxonomy" id="2819369"/>
    <lineage>
        <taxon>Bacteria</taxon>
        <taxon>Pseudomonadati</taxon>
        <taxon>Bacteroidota</taxon>
        <taxon>Flavobacteriia</taxon>
        <taxon>Flavobacteriales</taxon>
        <taxon>Flavobacteriaceae</taxon>
        <taxon>Capnocytophaga</taxon>
    </lineage>
</organism>
<sequence length="343" mass="36914">MKSFYSILALMCLTVLFVLGCSKDDTPTPEKPNTGTTTQTPTTQTGTTQTGTTQTGTTQSGTTTQTPTTQTGTTQTGTTQPAQPAQQVVKIKVTEGGKPLADRKVYGIAGDLAFQGVKTEIANWQGQNPAFEGSVSLIGTTDAQGMVTFTFKRNENIPDYYFFVVTAEEPFVQEIALTLDGKPKEGTIALATKVQVSFTAVDSENKPVKDATITVDEQTRPTNEKGVATFVLKDNTDFAYVAKMPCGSEAKGTIKTKDGGKFTVKFTVAERGEITLKNNTGKACVVKMSGKEYQLNAGESKVVKGLTLGIYDAHLFVDGKEVNKYYACQLNCQSKTHTFDFTL</sequence>
<comment type="caution">
    <text evidence="3">The sequence shown here is derived from an EMBL/GenBank/DDBJ whole genome shotgun (WGS) entry which is preliminary data.</text>
</comment>
<name>A0ABS3PVM1_9FLAO</name>
<protein>
    <recommendedName>
        <fullName evidence="5">Lipoprotein</fullName>
    </recommendedName>
</protein>
<dbReference type="PROSITE" id="PS51257">
    <property type="entry name" value="PROKAR_LIPOPROTEIN"/>
    <property type="match status" value="1"/>
</dbReference>
<feature type="chain" id="PRO_5047172231" description="Lipoprotein" evidence="2">
    <location>
        <begin position="21"/>
        <end position="343"/>
    </location>
</feature>
<gene>
    <name evidence="3" type="ORF">J4N46_02805</name>
</gene>
<proteinExistence type="predicted"/>
<evidence type="ECO:0000313" key="4">
    <source>
        <dbReference type="Proteomes" id="UP000681610"/>
    </source>
</evidence>
<dbReference type="RefSeq" id="WP_208058086.1">
    <property type="nucleotide sequence ID" value="NZ_JAGDYP010000002.1"/>
</dbReference>